<protein>
    <submittedName>
        <fullName evidence="2">Uncharacterized protein</fullName>
    </submittedName>
</protein>
<evidence type="ECO:0000256" key="1">
    <source>
        <dbReference type="SAM" id="MobiDB-lite"/>
    </source>
</evidence>
<sequence length="59" mass="6253">MELKEEGLEAGATPAKPSPTDAAAAQQAEARDHIARAMSEIDHNLEMLANAVKRIAAKL</sequence>
<feature type="region of interest" description="Disordered" evidence="1">
    <location>
        <begin position="1"/>
        <end position="28"/>
    </location>
</feature>
<name>A0A318T6X0_9BRAD</name>
<accession>A0A318T6X0</accession>
<dbReference type="RefSeq" id="WP_110782657.1">
    <property type="nucleotide sequence ID" value="NZ_QJTI01000035.1"/>
</dbReference>
<reference evidence="2 3" key="1">
    <citation type="submission" date="2018-06" db="EMBL/GenBank/DDBJ databases">
        <title>Genomic Encyclopedia of Archaeal and Bacterial Type Strains, Phase II (KMG-II): from individual species to whole genera.</title>
        <authorList>
            <person name="Goeker M."/>
        </authorList>
    </citation>
    <scope>NUCLEOTIDE SEQUENCE [LARGE SCALE GENOMIC DNA]</scope>
    <source>
        <strain evidence="2 3">JCM 11668</strain>
    </source>
</reference>
<dbReference type="AlphaFoldDB" id="A0A318T6X0"/>
<dbReference type="Proteomes" id="UP000248148">
    <property type="component" value="Unassembled WGS sequence"/>
</dbReference>
<evidence type="ECO:0000313" key="2">
    <source>
        <dbReference type="EMBL" id="PYE99935.1"/>
    </source>
</evidence>
<evidence type="ECO:0000313" key="3">
    <source>
        <dbReference type="Proteomes" id="UP000248148"/>
    </source>
</evidence>
<proteinExistence type="predicted"/>
<keyword evidence="3" id="KW-1185">Reference proteome</keyword>
<dbReference type="EMBL" id="QJTI01000035">
    <property type="protein sequence ID" value="PYE99935.1"/>
    <property type="molecule type" value="Genomic_DNA"/>
</dbReference>
<gene>
    <name evidence="2" type="ORF">BJ122_13519</name>
</gene>
<organism evidence="2 3">
    <name type="scientific">Rhodopseudomonas faecalis</name>
    <dbReference type="NCBI Taxonomy" id="99655"/>
    <lineage>
        <taxon>Bacteria</taxon>
        <taxon>Pseudomonadati</taxon>
        <taxon>Pseudomonadota</taxon>
        <taxon>Alphaproteobacteria</taxon>
        <taxon>Hyphomicrobiales</taxon>
        <taxon>Nitrobacteraceae</taxon>
        <taxon>Rhodopseudomonas</taxon>
    </lineage>
</organism>
<comment type="caution">
    <text evidence="2">The sequence shown here is derived from an EMBL/GenBank/DDBJ whole genome shotgun (WGS) entry which is preliminary data.</text>
</comment>